<feature type="transmembrane region" description="Helical" evidence="1">
    <location>
        <begin position="90"/>
        <end position="111"/>
    </location>
</feature>
<keyword evidence="3" id="KW-1185">Reference proteome</keyword>
<protein>
    <submittedName>
        <fullName evidence="2">Uncharacterized protein</fullName>
    </submittedName>
</protein>
<accession>A0AAD5K1W7</accession>
<keyword evidence="1" id="KW-1133">Transmembrane helix</keyword>
<feature type="transmembrane region" description="Helical" evidence="1">
    <location>
        <begin position="123"/>
        <end position="141"/>
    </location>
</feature>
<comment type="caution">
    <text evidence="2">The sequence shown here is derived from an EMBL/GenBank/DDBJ whole genome shotgun (WGS) entry which is preliminary data.</text>
</comment>
<dbReference type="Proteomes" id="UP001209540">
    <property type="component" value="Unassembled WGS sequence"/>
</dbReference>
<keyword evidence="1" id="KW-0472">Membrane</keyword>
<dbReference type="AlphaFoldDB" id="A0AAD5K1W7"/>
<gene>
    <name evidence="2" type="ORF">BDA99DRAFT_507716</name>
</gene>
<dbReference type="EMBL" id="JAIXMP010000011">
    <property type="protein sequence ID" value="KAI9265097.1"/>
    <property type="molecule type" value="Genomic_DNA"/>
</dbReference>
<reference evidence="2" key="2">
    <citation type="submission" date="2023-02" db="EMBL/GenBank/DDBJ databases">
        <authorList>
            <consortium name="DOE Joint Genome Institute"/>
            <person name="Mondo S.J."/>
            <person name="Chang Y."/>
            <person name="Wang Y."/>
            <person name="Ahrendt S."/>
            <person name="Andreopoulos W."/>
            <person name="Barry K."/>
            <person name="Beard J."/>
            <person name="Benny G.L."/>
            <person name="Blankenship S."/>
            <person name="Bonito G."/>
            <person name="Cuomo C."/>
            <person name="Desiro A."/>
            <person name="Gervers K.A."/>
            <person name="Hundley H."/>
            <person name="Kuo A."/>
            <person name="LaButti K."/>
            <person name="Lang B.F."/>
            <person name="Lipzen A."/>
            <person name="O'Donnell K."/>
            <person name="Pangilinan J."/>
            <person name="Reynolds N."/>
            <person name="Sandor L."/>
            <person name="Smith M.W."/>
            <person name="Tsang A."/>
            <person name="Grigoriev I.V."/>
            <person name="Stajich J.E."/>
            <person name="Spatafora J.W."/>
        </authorList>
    </citation>
    <scope>NUCLEOTIDE SEQUENCE</scope>
    <source>
        <strain evidence="2">RSA 2281</strain>
    </source>
</reference>
<name>A0AAD5K1W7_9FUNG</name>
<feature type="transmembrane region" description="Helical" evidence="1">
    <location>
        <begin position="147"/>
        <end position="168"/>
    </location>
</feature>
<proteinExistence type="predicted"/>
<evidence type="ECO:0000313" key="3">
    <source>
        <dbReference type="Proteomes" id="UP001209540"/>
    </source>
</evidence>
<evidence type="ECO:0000256" key="1">
    <source>
        <dbReference type="SAM" id="Phobius"/>
    </source>
</evidence>
<feature type="transmembrane region" description="Helical" evidence="1">
    <location>
        <begin position="58"/>
        <end position="78"/>
    </location>
</feature>
<sequence length="275" mass="31352">MSNNKYSAITLPVPSTYHYQSTDPSLQRYGSGHDLDVFGTAVDRCAIAKQMVFIRRSVCITMAQFVFMGALATLLVRIDPIYQWLQKSKYAWWLPLIPTFLVAFILAWQLWMQYFKLSRCGRIILLSLFSLLIAAIVSDIVSKLCYVDGILVIFMTIFGLCGVFLYTFQSQFKFSGTKPILVSAVMICISSPWLRRVYDMDPISILVPILISALLCGYLIMELYYIMGIVTVDDFILANISAYIDLFYPMRCLHNLCELTDHVDMLPEILHPGPD</sequence>
<reference evidence="2" key="1">
    <citation type="journal article" date="2022" name="IScience">
        <title>Evolution of zygomycete secretomes and the origins of terrestrial fungal ecologies.</title>
        <authorList>
            <person name="Chang Y."/>
            <person name="Wang Y."/>
            <person name="Mondo S."/>
            <person name="Ahrendt S."/>
            <person name="Andreopoulos W."/>
            <person name="Barry K."/>
            <person name="Beard J."/>
            <person name="Benny G.L."/>
            <person name="Blankenship S."/>
            <person name="Bonito G."/>
            <person name="Cuomo C."/>
            <person name="Desiro A."/>
            <person name="Gervers K.A."/>
            <person name="Hundley H."/>
            <person name="Kuo A."/>
            <person name="LaButti K."/>
            <person name="Lang B.F."/>
            <person name="Lipzen A."/>
            <person name="O'Donnell K."/>
            <person name="Pangilinan J."/>
            <person name="Reynolds N."/>
            <person name="Sandor L."/>
            <person name="Smith M.E."/>
            <person name="Tsang A."/>
            <person name="Grigoriev I.V."/>
            <person name="Stajich J.E."/>
            <person name="Spatafora J.W."/>
        </authorList>
    </citation>
    <scope>NUCLEOTIDE SEQUENCE</scope>
    <source>
        <strain evidence="2">RSA 2281</strain>
    </source>
</reference>
<evidence type="ECO:0000313" key="2">
    <source>
        <dbReference type="EMBL" id="KAI9265097.1"/>
    </source>
</evidence>
<organism evidence="2 3">
    <name type="scientific">Phascolomyces articulosus</name>
    <dbReference type="NCBI Taxonomy" id="60185"/>
    <lineage>
        <taxon>Eukaryota</taxon>
        <taxon>Fungi</taxon>
        <taxon>Fungi incertae sedis</taxon>
        <taxon>Mucoromycota</taxon>
        <taxon>Mucoromycotina</taxon>
        <taxon>Mucoromycetes</taxon>
        <taxon>Mucorales</taxon>
        <taxon>Lichtheimiaceae</taxon>
        <taxon>Phascolomyces</taxon>
    </lineage>
</organism>
<keyword evidence="1" id="KW-0812">Transmembrane</keyword>
<feature type="transmembrane region" description="Helical" evidence="1">
    <location>
        <begin position="203"/>
        <end position="221"/>
    </location>
</feature>